<dbReference type="GO" id="GO:0046872">
    <property type="term" value="F:metal ion binding"/>
    <property type="evidence" value="ECO:0007669"/>
    <property type="project" value="InterPro"/>
</dbReference>
<feature type="domain" description="Peptidase M16 C-terminal" evidence="13">
    <location>
        <begin position="199"/>
        <end position="375"/>
    </location>
</feature>
<evidence type="ECO:0000256" key="10">
    <source>
        <dbReference type="ARBA" id="ARBA00040751"/>
    </source>
</evidence>
<keyword evidence="2" id="KW-0813">Transport</keyword>
<dbReference type="InterPro" id="IPR011249">
    <property type="entry name" value="Metalloenz_LuxS/M16"/>
</dbReference>
<dbReference type="Pfam" id="PF00675">
    <property type="entry name" value="Peptidase_M16"/>
    <property type="match status" value="1"/>
</dbReference>
<keyword evidence="7" id="KW-0496">Mitochondrion</keyword>
<comment type="subcellular location">
    <subcellularLocation>
        <location evidence="1">Mitochondrion inner membrane</location>
        <topology evidence="1">Peripheral membrane protein</topology>
        <orientation evidence="1">Matrix side</orientation>
    </subcellularLocation>
</comment>
<keyword evidence="4" id="KW-0999">Mitochondrion inner membrane</keyword>
<evidence type="ECO:0000256" key="11">
    <source>
        <dbReference type="ARBA" id="ARBA00041372"/>
    </source>
</evidence>
<dbReference type="FunFam" id="3.30.830.10:FF:000039">
    <property type="entry name" value="Ubiquinol-cytochrome c reductase core subunit 2"/>
    <property type="match status" value="1"/>
</dbReference>
<name>A0AAQ3RDW2_9PEZI</name>
<dbReference type="SUPFAM" id="SSF63411">
    <property type="entry name" value="LuxS/MPP-like metallohydrolase"/>
    <property type="match status" value="2"/>
</dbReference>
<feature type="domain" description="Peptidase M16 N-terminal" evidence="12">
    <location>
        <begin position="51"/>
        <end position="151"/>
    </location>
</feature>
<dbReference type="PANTHER" id="PTHR11851">
    <property type="entry name" value="METALLOPROTEASE"/>
    <property type="match status" value="1"/>
</dbReference>
<evidence type="ECO:0000256" key="5">
    <source>
        <dbReference type="ARBA" id="ARBA00022946"/>
    </source>
</evidence>
<dbReference type="Pfam" id="PF05193">
    <property type="entry name" value="Peptidase_M16_C"/>
    <property type="match status" value="1"/>
</dbReference>
<proteinExistence type="inferred from homology"/>
<dbReference type="InterPro" id="IPR011765">
    <property type="entry name" value="Pept_M16_N"/>
</dbReference>
<keyword evidence="6" id="KW-0249">Electron transport</keyword>
<sequence length="456" mass="48389">MLSRSAIGRQAQRAVLRAQQPVNRRGLAAPASGSFAYETGDAQGIKYAARDIPGAVASVALVAKAGTRYQSAPGLSQALSLYAFKNTERRSTLRIQRESELLGSALQAYHSRENFVVGAKFLRDDLPYFVELLAEVANLTKFQPHVVHEEIIPLLQFAEKKYLSNTLAMANNSSHGLAFHRGLGAPLELSGAIPLSKYITADTIAEFASSVYAKPSFSIVANGAQSAELNKWISEFFPDTAAQPTAQLTSEKSKYHGGEERIAHGGSNSLVISFPGSSAPTGSAYKPEAAVFAAILGGQSTIKWSPGFSLVANAAQDAPNLHVATKSHIYSDAGLVSIEFHGAASDIRNTAAKVVDTVKSVAQGFSSELFQKAKALAKFQQLEVGQEAQAGMELTGAGLVQGGKAFQIDEVAKAIDSVTEEQVKTFAKEALENKASVAAVGDLFVLPYAEEIGLRV</sequence>
<keyword evidence="5" id="KW-0809">Transit peptide</keyword>
<gene>
    <name evidence="14" type="ORF">R9X50_00694700</name>
</gene>
<comment type="similarity">
    <text evidence="9">Belongs to the peptidase M16 family. UQCRC2/QCR2 subfamily.</text>
</comment>
<dbReference type="GO" id="GO:0005743">
    <property type="term" value="C:mitochondrial inner membrane"/>
    <property type="evidence" value="ECO:0007669"/>
    <property type="project" value="UniProtKB-SubCell"/>
</dbReference>
<evidence type="ECO:0000256" key="2">
    <source>
        <dbReference type="ARBA" id="ARBA00022448"/>
    </source>
</evidence>
<evidence type="ECO:0000256" key="8">
    <source>
        <dbReference type="ARBA" id="ARBA00023136"/>
    </source>
</evidence>
<reference evidence="14 15" key="1">
    <citation type="submission" date="2023-11" db="EMBL/GenBank/DDBJ databases">
        <title>An acidophilic fungus is an integral part of prey digestion in a carnivorous sundew plant.</title>
        <authorList>
            <person name="Tsai I.J."/>
        </authorList>
    </citation>
    <scope>NUCLEOTIDE SEQUENCE [LARGE SCALE GENOMIC DNA]</scope>
    <source>
        <strain evidence="14">169a</strain>
    </source>
</reference>
<organism evidence="14 15">
    <name type="scientific">Acrodontium crateriforme</name>
    <dbReference type="NCBI Taxonomy" id="150365"/>
    <lineage>
        <taxon>Eukaryota</taxon>
        <taxon>Fungi</taxon>
        <taxon>Dikarya</taxon>
        <taxon>Ascomycota</taxon>
        <taxon>Pezizomycotina</taxon>
        <taxon>Dothideomycetes</taxon>
        <taxon>Dothideomycetidae</taxon>
        <taxon>Mycosphaerellales</taxon>
        <taxon>Teratosphaeriaceae</taxon>
        <taxon>Acrodontium</taxon>
    </lineage>
</organism>
<dbReference type="AlphaFoldDB" id="A0AAQ3RDW2"/>
<evidence type="ECO:0000256" key="6">
    <source>
        <dbReference type="ARBA" id="ARBA00022982"/>
    </source>
</evidence>
<evidence type="ECO:0000313" key="15">
    <source>
        <dbReference type="Proteomes" id="UP001303373"/>
    </source>
</evidence>
<keyword evidence="8" id="KW-0472">Membrane</keyword>
<evidence type="ECO:0000256" key="7">
    <source>
        <dbReference type="ARBA" id="ARBA00023128"/>
    </source>
</evidence>
<evidence type="ECO:0000256" key="4">
    <source>
        <dbReference type="ARBA" id="ARBA00022792"/>
    </source>
</evidence>
<dbReference type="Gene3D" id="3.30.830.10">
    <property type="entry name" value="Metalloenzyme, LuxS/M16 peptidase-like"/>
    <property type="match status" value="2"/>
</dbReference>
<evidence type="ECO:0000313" key="14">
    <source>
        <dbReference type="EMBL" id="WPH04063.1"/>
    </source>
</evidence>
<dbReference type="PANTHER" id="PTHR11851:SF209">
    <property type="entry name" value="CYTOCHROME B-C1 COMPLEX SUBUNIT 2, MITOCHONDRIAL"/>
    <property type="match status" value="1"/>
</dbReference>
<dbReference type="InterPro" id="IPR050361">
    <property type="entry name" value="MPP/UQCRC_Complex"/>
</dbReference>
<evidence type="ECO:0000256" key="9">
    <source>
        <dbReference type="ARBA" id="ARBA00038146"/>
    </source>
</evidence>
<evidence type="ECO:0000259" key="12">
    <source>
        <dbReference type="Pfam" id="PF00675"/>
    </source>
</evidence>
<evidence type="ECO:0000259" key="13">
    <source>
        <dbReference type="Pfam" id="PF05193"/>
    </source>
</evidence>
<evidence type="ECO:0000256" key="3">
    <source>
        <dbReference type="ARBA" id="ARBA00022660"/>
    </source>
</evidence>
<dbReference type="Proteomes" id="UP001303373">
    <property type="component" value="Chromosome 12"/>
</dbReference>
<protein>
    <recommendedName>
        <fullName evidence="10">Cytochrome b-c1 complex subunit 2, mitochondrial</fullName>
    </recommendedName>
    <alternativeName>
        <fullName evidence="11">Core protein II</fullName>
    </alternativeName>
</protein>
<accession>A0AAQ3RDW2</accession>
<dbReference type="InterPro" id="IPR007863">
    <property type="entry name" value="Peptidase_M16_C"/>
</dbReference>
<evidence type="ECO:0000256" key="1">
    <source>
        <dbReference type="ARBA" id="ARBA00004443"/>
    </source>
</evidence>
<keyword evidence="3" id="KW-0679">Respiratory chain</keyword>
<keyword evidence="15" id="KW-1185">Reference proteome</keyword>
<dbReference type="EMBL" id="CP138591">
    <property type="protein sequence ID" value="WPH04063.1"/>
    <property type="molecule type" value="Genomic_DNA"/>
</dbReference>